<accession>A0A0E9Q7F0</accession>
<sequence length="17" mass="1957">MHSTPSNGFKGCLFQFR</sequence>
<organism evidence="1">
    <name type="scientific">Anguilla anguilla</name>
    <name type="common">European freshwater eel</name>
    <name type="synonym">Muraena anguilla</name>
    <dbReference type="NCBI Taxonomy" id="7936"/>
    <lineage>
        <taxon>Eukaryota</taxon>
        <taxon>Metazoa</taxon>
        <taxon>Chordata</taxon>
        <taxon>Craniata</taxon>
        <taxon>Vertebrata</taxon>
        <taxon>Euteleostomi</taxon>
        <taxon>Actinopterygii</taxon>
        <taxon>Neopterygii</taxon>
        <taxon>Teleostei</taxon>
        <taxon>Anguilliformes</taxon>
        <taxon>Anguillidae</taxon>
        <taxon>Anguilla</taxon>
    </lineage>
</organism>
<dbReference type="EMBL" id="GBXM01096332">
    <property type="protein sequence ID" value="JAH12245.1"/>
    <property type="molecule type" value="Transcribed_RNA"/>
</dbReference>
<evidence type="ECO:0000313" key="1">
    <source>
        <dbReference type="EMBL" id="JAH12245.1"/>
    </source>
</evidence>
<protein>
    <submittedName>
        <fullName evidence="1">Uncharacterized protein</fullName>
    </submittedName>
</protein>
<dbReference type="AlphaFoldDB" id="A0A0E9Q7F0"/>
<reference evidence="1" key="2">
    <citation type="journal article" date="2015" name="Fish Shellfish Immunol.">
        <title>Early steps in the European eel (Anguilla anguilla)-Vibrio vulnificus interaction in the gills: Role of the RtxA13 toxin.</title>
        <authorList>
            <person name="Callol A."/>
            <person name="Pajuelo D."/>
            <person name="Ebbesson L."/>
            <person name="Teles M."/>
            <person name="MacKenzie S."/>
            <person name="Amaro C."/>
        </authorList>
    </citation>
    <scope>NUCLEOTIDE SEQUENCE</scope>
</reference>
<name>A0A0E9Q7F0_ANGAN</name>
<proteinExistence type="predicted"/>
<reference evidence="1" key="1">
    <citation type="submission" date="2014-11" db="EMBL/GenBank/DDBJ databases">
        <authorList>
            <person name="Amaro Gonzalez C."/>
        </authorList>
    </citation>
    <scope>NUCLEOTIDE SEQUENCE</scope>
</reference>